<evidence type="ECO:0000256" key="1">
    <source>
        <dbReference type="ARBA" id="ARBA00006479"/>
    </source>
</evidence>
<dbReference type="PANTHER" id="PTHR18964:SF149">
    <property type="entry name" value="BIFUNCTIONAL UDP-N-ACETYLGLUCOSAMINE 2-EPIMERASE_N-ACETYLMANNOSAMINE KINASE"/>
    <property type="match status" value="1"/>
</dbReference>
<name>A0ABW3RQ22_9SPHI</name>
<keyword evidence="3" id="KW-1185">Reference proteome</keyword>
<organism evidence="2 3">
    <name type="scientific">Sphingobacterium daejeonense</name>
    <dbReference type="NCBI Taxonomy" id="371142"/>
    <lineage>
        <taxon>Bacteria</taxon>
        <taxon>Pseudomonadati</taxon>
        <taxon>Bacteroidota</taxon>
        <taxon>Sphingobacteriia</taxon>
        <taxon>Sphingobacteriales</taxon>
        <taxon>Sphingobacteriaceae</taxon>
        <taxon>Sphingobacterium</taxon>
    </lineage>
</organism>
<dbReference type="InterPro" id="IPR000600">
    <property type="entry name" value="ROK"/>
</dbReference>
<protein>
    <submittedName>
        <fullName evidence="2">ROK family protein</fullName>
    </submittedName>
</protein>
<gene>
    <name evidence="2" type="ORF">ACFQ2C_16060</name>
</gene>
<dbReference type="InterPro" id="IPR043129">
    <property type="entry name" value="ATPase_NBD"/>
</dbReference>
<dbReference type="CDD" id="cd23763">
    <property type="entry name" value="ASKHA_ATPase_ROK"/>
    <property type="match status" value="1"/>
</dbReference>
<evidence type="ECO:0000313" key="2">
    <source>
        <dbReference type="EMBL" id="MFD1167118.1"/>
    </source>
</evidence>
<sequence>MEERFIGIEIGGTKLQLVVGDKEGNLAERKRYTIDPTKAAQGIQDHIKECLESWEPQMETISAIGIGFGGPVNWKDGTIQVSHQIDGWENFNLRSWLENLTGKPVGIDNDANVAALGEAIYGHGKGRDIVFYMTIGSGIGGGLVIQNSIYHGKVPGEVEIGHIRMDKSGATLESKCSGWAVNKRVRQYIDQNPESILSSLSKADQGPEATLLKPALEAGDLDAKQIVDEVADDLAFALSHIVHLFHPDVLVIGGGLSLLGDALEIPIAKQLDNYLLKAFLPAPEIKIAQLAEDVVPIGALELAKSTLK</sequence>
<dbReference type="Pfam" id="PF00480">
    <property type="entry name" value="ROK"/>
    <property type="match status" value="1"/>
</dbReference>
<accession>A0ABW3RQ22</accession>
<dbReference type="SUPFAM" id="SSF53067">
    <property type="entry name" value="Actin-like ATPase domain"/>
    <property type="match status" value="1"/>
</dbReference>
<dbReference type="EMBL" id="JBHTKY010000030">
    <property type="protein sequence ID" value="MFD1167118.1"/>
    <property type="molecule type" value="Genomic_DNA"/>
</dbReference>
<dbReference type="Gene3D" id="3.30.420.40">
    <property type="match status" value="2"/>
</dbReference>
<reference evidence="3" key="1">
    <citation type="journal article" date="2019" name="Int. J. Syst. Evol. Microbiol.">
        <title>The Global Catalogue of Microorganisms (GCM) 10K type strain sequencing project: providing services to taxonomists for standard genome sequencing and annotation.</title>
        <authorList>
            <consortium name="The Broad Institute Genomics Platform"/>
            <consortium name="The Broad Institute Genome Sequencing Center for Infectious Disease"/>
            <person name="Wu L."/>
            <person name="Ma J."/>
        </authorList>
    </citation>
    <scope>NUCLEOTIDE SEQUENCE [LARGE SCALE GENOMIC DNA]</scope>
    <source>
        <strain evidence="3">CCUG 52468</strain>
    </source>
</reference>
<comment type="similarity">
    <text evidence="1">Belongs to the ROK (NagC/XylR) family.</text>
</comment>
<evidence type="ECO:0000313" key="3">
    <source>
        <dbReference type="Proteomes" id="UP001597205"/>
    </source>
</evidence>
<dbReference type="Proteomes" id="UP001597205">
    <property type="component" value="Unassembled WGS sequence"/>
</dbReference>
<comment type="caution">
    <text evidence="2">The sequence shown here is derived from an EMBL/GenBank/DDBJ whole genome shotgun (WGS) entry which is preliminary data.</text>
</comment>
<proteinExistence type="inferred from homology"/>
<dbReference type="PANTHER" id="PTHR18964">
    <property type="entry name" value="ROK (REPRESSOR, ORF, KINASE) FAMILY"/>
    <property type="match status" value="1"/>
</dbReference>
<dbReference type="RefSeq" id="WP_380898236.1">
    <property type="nucleotide sequence ID" value="NZ_JBHTKY010000030.1"/>
</dbReference>